<dbReference type="PANTHER" id="PTHR43270">
    <property type="entry name" value="BETA-ALA-HIS DIPEPTIDASE"/>
    <property type="match status" value="1"/>
</dbReference>
<dbReference type="Pfam" id="PF01546">
    <property type="entry name" value="Peptidase_M20"/>
    <property type="match status" value="1"/>
</dbReference>
<dbReference type="PANTHER" id="PTHR43270:SF8">
    <property type="entry name" value="DI- AND TRIPEPTIDASE DUG2-RELATED"/>
    <property type="match status" value="1"/>
</dbReference>
<name>A0A7D5ETW3_9MICO</name>
<evidence type="ECO:0000256" key="2">
    <source>
        <dbReference type="ARBA" id="ARBA00022723"/>
    </source>
</evidence>
<dbReference type="Gene3D" id="3.30.70.360">
    <property type="match status" value="1"/>
</dbReference>
<keyword evidence="1" id="KW-0645">Protease</keyword>
<protein>
    <submittedName>
        <fullName evidence="5">M20/M25/M40 family metallo-hydrolase</fullName>
    </submittedName>
</protein>
<dbReference type="GO" id="GO:0009089">
    <property type="term" value="P:lysine biosynthetic process via diaminopimelate"/>
    <property type="evidence" value="ECO:0007669"/>
    <property type="project" value="TreeGrafter"/>
</dbReference>
<dbReference type="Gene3D" id="3.40.630.10">
    <property type="entry name" value="Zn peptidases"/>
    <property type="match status" value="1"/>
</dbReference>
<dbReference type="Pfam" id="PF07687">
    <property type="entry name" value="M20_dimer"/>
    <property type="match status" value="1"/>
</dbReference>
<feature type="domain" description="Peptidase M20 dimerisation" evidence="4">
    <location>
        <begin position="192"/>
        <end position="338"/>
    </location>
</feature>
<dbReference type="GO" id="GO:0006508">
    <property type="term" value="P:proteolysis"/>
    <property type="evidence" value="ECO:0007669"/>
    <property type="project" value="UniProtKB-KW"/>
</dbReference>
<gene>
    <name evidence="5" type="ORF">HW566_01610</name>
</gene>
<dbReference type="AlphaFoldDB" id="A0A7D5ETW3"/>
<dbReference type="EMBL" id="CP058316">
    <property type="protein sequence ID" value="QLD10592.1"/>
    <property type="molecule type" value="Genomic_DNA"/>
</dbReference>
<dbReference type="SUPFAM" id="SSF53187">
    <property type="entry name" value="Zn-dependent exopeptidases"/>
    <property type="match status" value="1"/>
</dbReference>
<evidence type="ECO:0000256" key="1">
    <source>
        <dbReference type="ARBA" id="ARBA00022670"/>
    </source>
</evidence>
<evidence type="ECO:0000313" key="6">
    <source>
        <dbReference type="Proteomes" id="UP000509638"/>
    </source>
</evidence>
<keyword evidence="3 5" id="KW-0378">Hydrolase</keyword>
<dbReference type="InterPro" id="IPR002933">
    <property type="entry name" value="Peptidase_M20"/>
</dbReference>
<organism evidence="5 6">
    <name type="scientific">Microbacterium oleivorans</name>
    <dbReference type="NCBI Taxonomy" id="273677"/>
    <lineage>
        <taxon>Bacteria</taxon>
        <taxon>Bacillati</taxon>
        <taxon>Actinomycetota</taxon>
        <taxon>Actinomycetes</taxon>
        <taxon>Micrococcales</taxon>
        <taxon>Microbacteriaceae</taxon>
        <taxon>Microbacterium</taxon>
    </lineage>
</organism>
<dbReference type="InterPro" id="IPR051458">
    <property type="entry name" value="Cyt/Met_Dipeptidase"/>
</dbReference>
<dbReference type="GO" id="GO:0008233">
    <property type="term" value="F:peptidase activity"/>
    <property type="evidence" value="ECO:0007669"/>
    <property type="project" value="UniProtKB-KW"/>
</dbReference>
<sequence length="454" mass="49156">MTRDPRIDAASDEIVASWQELCRFPTVAGRLDAIEQAATWIESRLAPLMDRVERYDIPGYGPVVVGFRAGDSETSLLLYNHYDVQPEGDPERWTSAPYAAEIRDGAMYARGACDDKADVAGRLASLRLWIDENDGRVPYSLIYLADPCEEIGSPGLDEVIAAHADELRADACLWESYLREEDGRPAVGFGCRGSVEIELGLDILAAAQHPSYSSILRSAPLELMAAISSMRTEDGRIAVAGVRDDAIVPDERARRRTADITLPGPSIAREGVTPYLTGTTSDLTTRFVFEPSMSLSGFDLDDGVRQSIPASASARVRFGLVPGMQPDRVVDAVRAHLALRHPDISVSVLRAIAPAYSPVESPFGEAVLRAAGHAYGAEPVAYDIMTGAGPGALFLEHLGAPIISPTGTLRPAGNMHGYDEHGYVEDFLDHVQFTLDVFRELERSGFADSGRGRA</sequence>
<dbReference type="Proteomes" id="UP000509638">
    <property type="component" value="Chromosome"/>
</dbReference>
<dbReference type="RefSeq" id="WP_178009819.1">
    <property type="nucleotide sequence ID" value="NZ_CP058316.1"/>
</dbReference>
<dbReference type="GO" id="GO:0005829">
    <property type="term" value="C:cytosol"/>
    <property type="evidence" value="ECO:0007669"/>
    <property type="project" value="TreeGrafter"/>
</dbReference>
<evidence type="ECO:0000256" key="3">
    <source>
        <dbReference type="ARBA" id="ARBA00022801"/>
    </source>
</evidence>
<proteinExistence type="predicted"/>
<keyword evidence="2" id="KW-0479">Metal-binding</keyword>
<reference evidence="5 6" key="1">
    <citation type="submission" date="2020-06" db="EMBL/GenBank/DDBJ databases">
        <authorList>
            <person name="Jo H."/>
        </authorList>
    </citation>
    <scope>NUCLEOTIDE SEQUENCE [LARGE SCALE GENOMIC DNA]</scope>
    <source>
        <strain evidence="5 6">I46</strain>
    </source>
</reference>
<accession>A0A7D5ETW3</accession>
<dbReference type="InterPro" id="IPR011650">
    <property type="entry name" value="Peptidase_M20_dimer"/>
</dbReference>
<dbReference type="GO" id="GO:0046872">
    <property type="term" value="F:metal ion binding"/>
    <property type="evidence" value="ECO:0007669"/>
    <property type="project" value="UniProtKB-KW"/>
</dbReference>
<evidence type="ECO:0000313" key="5">
    <source>
        <dbReference type="EMBL" id="QLD10592.1"/>
    </source>
</evidence>
<evidence type="ECO:0000259" key="4">
    <source>
        <dbReference type="Pfam" id="PF07687"/>
    </source>
</evidence>
<dbReference type="GO" id="GO:0009014">
    <property type="term" value="F:succinyl-diaminopimelate desuccinylase activity"/>
    <property type="evidence" value="ECO:0007669"/>
    <property type="project" value="TreeGrafter"/>
</dbReference>